<feature type="compositionally biased region" description="Basic and acidic residues" evidence="2">
    <location>
        <begin position="86"/>
        <end position="96"/>
    </location>
</feature>
<organism evidence="4 5">
    <name type="scientific">Nocardiopsis tropica</name>
    <dbReference type="NCBI Taxonomy" id="109330"/>
    <lineage>
        <taxon>Bacteria</taxon>
        <taxon>Bacillati</taxon>
        <taxon>Actinomycetota</taxon>
        <taxon>Actinomycetes</taxon>
        <taxon>Streptosporangiales</taxon>
        <taxon>Nocardiopsidaceae</taxon>
        <taxon>Nocardiopsis</taxon>
    </lineage>
</organism>
<feature type="transmembrane region" description="Helical" evidence="3">
    <location>
        <begin position="6"/>
        <end position="23"/>
    </location>
</feature>
<feature type="transmembrane region" description="Helical" evidence="3">
    <location>
        <begin position="115"/>
        <end position="137"/>
    </location>
</feature>
<evidence type="ECO:0000313" key="5">
    <source>
        <dbReference type="Proteomes" id="UP001348641"/>
    </source>
</evidence>
<dbReference type="Proteomes" id="UP001348641">
    <property type="component" value="Unassembled WGS sequence"/>
</dbReference>
<dbReference type="RefSeq" id="WP_330156711.1">
    <property type="nucleotide sequence ID" value="NZ_BAAAJA010000001.1"/>
</dbReference>
<keyword evidence="3" id="KW-0472">Membrane</keyword>
<name>A0ABU7KKA6_9ACTN</name>
<keyword evidence="3" id="KW-0812">Transmembrane</keyword>
<keyword evidence="3" id="KW-1133">Transmembrane helix</keyword>
<accession>A0ABU7KKA6</accession>
<proteinExistence type="predicted"/>
<protein>
    <submittedName>
        <fullName evidence="4">Uncharacterized protein</fullName>
    </submittedName>
</protein>
<dbReference type="EMBL" id="JAUUCC010000004">
    <property type="protein sequence ID" value="MEE2049439.1"/>
    <property type="molecule type" value="Genomic_DNA"/>
</dbReference>
<keyword evidence="1" id="KW-0175">Coiled coil</keyword>
<feature type="region of interest" description="Disordered" evidence="2">
    <location>
        <begin position="34"/>
        <end position="96"/>
    </location>
</feature>
<sequence>MSSSPLYLAIVVVWLIVLVPMLLRKDSAEVVYDEQRGDDEAPGEPGAEGAGDGLDGRADDGDPDLTETRVIHRDDLEPDPGVRGAQEIDRAREQYRAGREPRARVIARRRRRTSVLTLVTVATVAAVSLGLGPWWVIAPPVLLLSGHLVLLREAAKADAEQREAAARARRRAVLRARRAEEEQRVDAEREAKVIALQERRSQVYDQYADARLRAAGD</sequence>
<evidence type="ECO:0000256" key="1">
    <source>
        <dbReference type="SAM" id="Coils"/>
    </source>
</evidence>
<reference evidence="4 5" key="1">
    <citation type="submission" date="2023-07" db="EMBL/GenBank/DDBJ databases">
        <authorList>
            <person name="Girao M."/>
            <person name="Carvalho M.F."/>
        </authorList>
    </citation>
    <scope>NUCLEOTIDE SEQUENCE [LARGE SCALE GENOMIC DNA]</scope>
    <source>
        <strain evidence="4 5">66/93</strain>
    </source>
</reference>
<evidence type="ECO:0000313" key="4">
    <source>
        <dbReference type="EMBL" id="MEE2049439.1"/>
    </source>
</evidence>
<gene>
    <name evidence="4" type="ORF">Q8A49_02910</name>
</gene>
<comment type="caution">
    <text evidence="4">The sequence shown here is derived from an EMBL/GenBank/DDBJ whole genome shotgun (WGS) entry which is preliminary data.</text>
</comment>
<feature type="coiled-coil region" evidence="1">
    <location>
        <begin position="162"/>
        <end position="191"/>
    </location>
</feature>
<evidence type="ECO:0000256" key="3">
    <source>
        <dbReference type="SAM" id="Phobius"/>
    </source>
</evidence>
<evidence type="ECO:0000256" key="2">
    <source>
        <dbReference type="SAM" id="MobiDB-lite"/>
    </source>
</evidence>
<feature type="compositionally biased region" description="Basic and acidic residues" evidence="2">
    <location>
        <begin position="54"/>
        <end position="75"/>
    </location>
</feature>